<sequence length="68" mass="7505">MSKITSATRQDVRSQAERFLAEHDFTTPPLAPDEALVARKLEVAQLSLDDLLVKANLSQEEQGKVQAV</sequence>
<proteinExistence type="predicted"/>
<protein>
    <submittedName>
        <fullName evidence="1">Uncharacterized protein</fullName>
    </submittedName>
</protein>
<evidence type="ECO:0000313" key="1">
    <source>
        <dbReference type="EMBL" id="GAI33010.1"/>
    </source>
</evidence>
<reference evidence="1" key="1">
    <citation type="journal article" date="2014" name="Front. Microbiol.">
        <title>High frequency of phylogenetically diverse reductive dehalogenase-homologous genes in deep subseafloor sedimentary metagenomes.</title>
        <authorList>
            <person name="Kawai M."/>
            <person name="Futagami T."/>
            <person name="Toyoda A."/>
            <person name="Takaki Y."/>
            <person name="Nishi S."/>
            <person name="Hori S."/>
            <person name="Arai W."/>
            <person name="Tsubouchi T."/>
            <person name="Morono Y."/>
            <person name="Uchiyama I."/>
            <person name="Ito T."/>
            <person name="Fujiyama A."/>
            <person name="Inagaki F."/>
            <person name="Takami H."/>
        </authorList>
    </citation>
    <scope>NUCLEOTIDE SEQUENCE</scope>
    <source>
        <strain evidence="1">Expedition CK06-06</strain>
    </source>
</reference>
<dbReference type="AlphaFoldDB" id="X1P1X9"/>
<name>X1P1X9_9ZZZZ</name>
<gene>
    <name evidence="1" type="ORF">S06H3_47169</name>
</gene>
<organism evidence="1">
    <name type="scientific">marine sediment metagenome</name>
    <dbReference type="NCBI Taxonomy" id="412755"/>
    <lineage>
        <taxon>unclassified sequences</taxon>
        <taxon>metagenomes</taxon>
        <taxon>ecological metagenomes</taxon>
    </lineage>
</organism>
<feature type="non-terminal residue" evidence="1">
    <location>
        <position position="68"/>
    </location>
</feature>
<accession>X1P1X9</accession>
<comment type="caution">
    <text evidence="1">The sequence shown here is derived from an EMBL/GenBank/DDBJ whole genome shotgun (WGS) entry which is preliminary data.</text>
</comment>
<dbReference type="EMBL" id="BARV01029608">
    <property type="protein sequence ID" value="GAI33010.1"/>
    <property type="molecule type" value="Genomic_DNA"/>
</dbReference>